<sequence length="876" mass="102204">MSINRIQKLLFSEYCDFEDMVLVESPFAETTRDGKGLRQVHLGLTPSKLVLATDIIPIAEDTSVTYMAGVDPDIETFELIAVYPIDCVNLSVFHRRKRQSLKARFCNNKILYFELGGFEKRNMFWNLWCEKVKFLNPQDPSSSHSETSVATSTTNSTLYLISSKRFAKETGVQLWCRYASADTIGITPPKWTDKHLYLGKHFDESPLKYTPGSMHPTVEQFVRAKRRKKTIFNNKALISSLIRDEFGDVDDDDEENDNFNFMAIDENKALINRFSMGVTEKCEAALCLPNKKVSSDFLISEESSSVQSIDTVLCMQFEEEKRDKDLNEMAETAVQLWEFYKTSPSSLSKRERRHRRRFAISPQPHFFHGLGPWNVNHGERFSLQMKRAVSVVAIKRQPLEAELRLSISKRQLIASISCETLYKNEKWINNSNNIIRMPPKLPMILFWTPEYWYRPRSAKDSYQELQEHMKKIRLYHQRITSKARKRRLSRLSMSYRRRSVVIKSPDENTDTETDENTKRNKSRRLSFVAAFRNSFKSDKELYDKETSLQFLKRVLKMEISLTAWDFDSNTLAYQLTLIDKELFLKVTPSEFGILLWQQSSKNAPNIGALIAFSHRISCLVVTEILKDDSEKIRARLVARLINTAEKCNKIANFQSCRSVLCGLQSPPIYRLYSMWTYIRKRHSSKYETFEKLCRIYRDPRLSNYQKTFYIASKDSPCLPFIGDLIGKLLDRIPEYDCSVANTLGIKIAVKQKKTILTGDEKRDDIPSLLRKLLSSMKMWQPEPDKDECKCDIIPGNEKINQFKSLSDYYKPLDYYEDNRLQCLEESIELLEKYQKSASHYIYTKNDLAREYLLKARYREDKENFAHSFTIEALNTD</sequence>
<dbReference type="PROSITE" id="PS50009">
    <property type="entry name" value="RASGEF_CAT"/>
    <property type="match status" value="1"/>
</dbReference>
<dbReference type="RefSeq" id="XP_017772699.1">
    <property type="nucleotide sequence ID" value="XM_017917210.1"/>
</dbReference>
<name>A0ABM1MDP9_NICVS</name>
<evidence type="ECO:0000256" key="2">
    <source>
        <dbReference type="PROSITE-ProRule" id="PRU00168"/>
    </source>
</evidence>
<dbReference type="GeneID" id="108559845"/>
<dbReference type="InterPro" id="IPR036964">
    <property type="entry name" value="RASGEF_cat_dom_sf"/>
</dbReference>
<dbReference type="InterPro" id="IPR008937">
    <property type="entry name" value="Ras-like_GEF"/>
</dbReference>
<dbReference type="Proteomes" id="UP000695000">
    <property type="component" value="Unplaced"/>
</dbReference>
<feature type="domain" description="Ras-GEF" evidence="3">
    <location>
        <begin position="567"/>
        <end position="795"/>
    </location>
</feature>
<dbReference type="InterPro" id="IPR023578">
    <property type="entry name" value="Ras_GEF_dom_sf"/>
</dbReference>
<dbReference type="SUPFAM" id="SSF48366">
    <property type="entry name" value="Ras GEF"/>
    <property type="match status" value="1"/>
</dbReference>
<organism evidence="4 5">
    <name type="scientific">Nicrophorus vespilloides</name>
    <name type="common">Boreal carrion beetle</name>
    <dbReference type="NCBI Taxonomy" id="110193"/>
    <lineage>
        <taxon>Eukaryota</taxon>
        <taxon>Metazoa</taxon>
        <taxon>Ecdysozoa</taxon>
        <taxon>Arthropoda</taxon>
        <taxon>Hexapoda</taxon>
        <taxon>Insecta</taxon>
        <taxon>Pterygota</taxon>
        <taxon>Neoptera</taxon>
        <taxon>Endopterygota</taxon>
        <taxon>Coleoptera</taxon>
        <taxon>Polyphaga</taxon>
        <taxon>Staphyliniformia</taxon>
        <taxon>Silphidae</taxon>
        <taxon>Nicrophorinae</taxon>
        <taxon>Nicrophorus</taxon>
    </lineage>
</organism>
<proteinExistence type="predicted"/>
<dbReference type="PANTHER" id="PTHR23113:SF368">
    <property type="entry name" value="CELL DIVISION CONTROL PROTEIN 25"/>
    <property type="match status" value="1"/>
</dbReference>
<evidence type="ECO:0000256" key="1">
    <source>
        <dbReference type="ARBA" id="ARBA00022658"/>
    </source>
</evidence>
<evidence type="ECO:0000313" key="5">
    <source>
        <dbReference type="RefSeq" id="XP_017772699.1"/>
    </source>
</evidence>
<dbReference type="PANTHER" id="PTHR23113">
    <property type="entry name" value="GUANINE NUCLEOTIDE EXCHANGE FACTOR"/>
    <property type="match status" value="1"/>
</dbReference>
<gene>
    <name evidence="5" type="primary">LOC108559845</name>
</gene>
<evidence type="ECO:0000259" key="3">
    <source>
        <dbReference type="PROSITE" id="PS50009"/>
    </source>
</evidence>
<dbReference type="InterPro" id="IPR001895">
    <property type="entry name" value="RASGEF_cat_dom"/>
</dbReference>
<protein>
    <submittedName>
        <fullName evidence="5">Uncharacterized protein LOC108559845</fullName>
    </submittedName>
</protein>
<accession>A0ABM1MDP9</accession>
<reference evidence="5" key="1">
    <citation type="submission" date="2025-08" db="UniProtKB">
        <authorList>
            <consortium name="RefSeq"/>
        </authorList>
    </citation>
    <scope>IDENTIFICATION</scope>
    <source>
        <tissue evidence="5">Whole Larva</tissue>
    </source>
</reference>
<keyword evidence="1 2" id="KW-0344">Guanine-nucleotide releasing factor</keyword>
<evidence type="ECO:0000313" key="4">
    <source>
        <dbReference type="Proteomes" id="UP000695000"/>
    </source>
</evidence>
<dbReference type="Gene3D" id="1.10.840.10">
    <property type="entry name" value="Ras guanine-nucleotide exchange factors catalytic domain"/>
    <property type="match status" value="1"/>
</dbReference>
<dbReference type="Pfam" id="PF00617">
    <property type="entry name" value="RasGEF"/>
    <property type="match status" value="1"/>
</dbReference>
<keyword evidence="4" id="KW-1185">Reference proteome</keyword>
<dbReference type="SMART" id="SM00147">
    <property type="entry name" value="RasGEF"/>
    <property type="match status" value="1"/>
</dbReference>